<feature type="transmembrane region" description="Helical" evidence="6">
    <location>
        <begin position="47"/>
        <end position="69"/>
    </location>
</feature>
<evidence type="ECO:0000256" key="3">
    <source>
        <dbReference type="ARBA" id="ARBA00022692"/>
    </source>
</evidence>
<feature type="transmembrane region" description="Helical" evidence="6">
    <location>
        <begin position="217"/>
        <end position="235"/>
    </location>
</feature>
<dbReference type="InterPro" id="IPR037185">
    <property type="entry name" value="EmrE-like"/>
</dbReference>
<dbReference type="Pfam" id="PF00892">
    <property type="entry name" value="EamA"/>
    <property type="match status" value="1"/>
</dbReference>
<feature type="transmembrane region" description="Helical" evidence="6">
    <location>
        <begin position="270"/>
        <end position="287"/>
    </location>
</feature>
<proteinExistence type="inferred from homology"/>
<evidence type="ECO:0000313" key="9">
    <source>
        <dbReference type="Proteomes" id="UP000322667"/>
    </source>
</evidence>
<evidence type="ECO:0000256" key="1">
    <source>
        <dbReference type="ARBA" id="ARBA00004141"/>
    </source>
</evidence>
<feature type="transmembrane region" description="Helical" evidence="6">
    <location>
        <begin position="144"/>
        <end position="164"/>
    </location>
</feature>
<accession>A0A5D2RTP7</accession>
<dbReference type="GO" id="GO:0016020">
    <property type="term" value="C:membrane"/>
    <property type="evidence" value="ECO:0007669"/>
    <property type="project" value="UniProtKB-SubCell"/>
</dbReference>
<evidence type="ECO:0000256" key="2">
    <source>
        <dbReference type="ARBA" id="ARBA00007635"/>
    </source>
</evidence>
<keyword evidence="5 6" id="KW-0472">Membrane</keyword>
<dbReference type="SUPFAM" id="SSF103481">
    <property type="entry name" value="Multidrug resistance efflux transporter EmrE"/>
    <property type="match status" value="2"/>
</dbReference>
<dbReference type="EMBL" id="CM017610">
    <property type="protein sequence ID" value="TYI44247.1"/>
    <property type="molecule type" value="Genomic_DNA"/>
</dbReference>
<dbReference type="GO" id="GO:0022857">
    <property type="term" value="F:transmembrane transporter activity"/>
    <property type="evidence" value="ECO:0007669"/>
    <property type="project" value="InterPro"/>
</dbReference>
<comment type="subcellular location">
    <subcellularLocation>
        <location evidence="1 6">Membrane</location>
        <topology evidence="1 6">Multi-pass membrane protein</topology>
    </subcellularLocation>
</comment>
<keyword evidence="9" id="KW-1185">Reference proteome</keyword>
<name>A0A5D2RTP7_GOSTO</name>
<feature type="transmembrane region" description="Helical" evidence="6">
    <location>
        <begin position="241"/>
        <end position="263"/>
    </location>
</feature>
<feature type="transmembrane region" description="Helical" evidence="6">
    <location>
        <begin position="20"/>
        <end position="41"/>
    </location>
</feature>
<evidence type="ECO:0000259" key="7">
    <source>
        <dbReference type="Pfam" id="PF00892"/>
    </source>
</evidence>
<feature type="domain" description="EamA" evidence="7">
    <location>
        <begin position="21"/>
        <end position="161"/>
    </location>
</feature>
<dbReference type="InterPro" id="IPR000620">
    <property type="entry name" value="EamA_dom"/>
</dbReference>
<keyword evidence="3 6" id="KW-0812">Transmembrane</keyword>
<comment type="similarity">
    <text evidence="2 6">Belongs to the drug/metabolite transporter (DMT) superfamily. Plant drug/metabolite exporter (P-DME) (TC 2.A.7.4) family.</text>
</comment>
<feature type="transmembrane region" description="Helical" evidence="6">
    <location>
        <begin position="179"/>
        <end position="205"/>
    </location>
</feature>
<evidence type="ECO:0000256" key="4">
    <source>
        <dbReference type="ARBA" id="ARBA00022989"/>
    </source>
</evidence>
<feature type="transmembrane region" description="Helical" evidence="6">
    <location>
        <begin position="113"/>
        <end position="132"/>
    </location>
</feature>
<evidence type="ECO:0000313" key="8">
    <source>
        <dbReference type="EMBL" id="TYI44247.1"/>
    </source>
</evidence>
<reference evidence="8 9" key="1">
    <citation type="submission" date="2019-07" db="EMBL/GenBank/DDBJ databases">
        <title>WGS assembly of Gossypium tomentosum.</title>
        <authorList>
            <person name="Chen Z.J."/>
            <person name="Sreedasyam A."/>
            <person name="Ando A."/>
            <person name="Song Q."/>
            <person name="De L."/>
            <person name="Hulse-Kemp A."/>
            <person name="Ding M."/>
            <person name="Ye W."/>
            <person name="Kirkbride R."/>
            <person name="Jenkins J."/>
            <person name="Plott C."/>
            <person name="Lovell J."/>
            <person name="Lin Y.-M."/>
            <person name="Vaughn R."/>
            <person name="Liu B."/>
            <person name="Li W."/>
            <person name="Simpson S."/>
            <person name="Scheffler B."/>
            <person name="Saski C."/>
            <person name="Grover C."/>
            <person name="Hu G."/>
            <person name="Conover J."/>
            <person name="Carlson J."/>
            <person name="Shu S."/>
            <person name="Boston L."/>
            <person name="Williams M."/>
            <person name="Peterson D."/>
            <person name="Mcgee K."/>
            <person name="Jones D."/>
            <person name="Wendel J."/>
            <person name="Stelly D."/>
            <person name="Grimwood J."/>
            <person name="Schmutz J."/>
        </authorList>
    </citation>
    <scope>NUCLEOTIDE SEQUENCE [LARGE SCALE GENOMIC DNA]</scope>
    <source>
        <strain evidence="8">7179.01</strain>
    </source>
</reference>
<dbReference type="Proteomes" id="UP000322667">
    <property type="component" value="Chromosome A01"/>
</dbReference>
<evidence type="ECO:0000256" key="6">
    <source>
        <dbReference type="RuleBase" id="RU363077"/>
    </source>
</evidence>
<gene>
    <name evidence="8" type="ORF">ES332_A01G223400v1</name>
</gene>
<keyword evidence="4 6" id="KW-1133">Transmembrane helix</keyword>
<dbReference type="InterPro" id="IPR030184">
    <property type="entry name" value="WAT1-related"/>
</dbReference>
<protein>
    <recommendedName>
        <fullName evidence="6">WAT1-related protein</fullName>
    </recommendedName>
</protein>
<evidence type="ECO:0000256" key="5">
    <source>
        <dbReference type="ARBA" id="ARBA00023136"/>
    </source>
</evidence>
<feature type="transmembrane region" description="Helical" evidence="6">
    <location>
        <begin position="81"/>
        <end position="101"/>
    </location>
</feature>
<organism evidence="8 9">
    <name type="scientific">Gossypium tomentosum</name>
    <name type="common">Hawaiian cotton</name>
    <name type="synonym">Gossypium sandvicense</name>
    <dbReference type="NCBI Taxonomy" id="34277"/>
    <lineage>
        <taxon>Eukaryota</taxon>
        <taxon>Viridiplantae</taxon>
        <taxon>Streptophyta</taxon>
        <taxon>Embryophyta</taxon>
        <taxon>Tracheophyta</taxon>
        <taxon>Spermatophyta</taxon>
        <taxon>Magnoliopsida</taxon>
        <taxon>eudicotyledons</taxon>
        <taxon>Gunneridae</taxon>
        <taxon>Pentapetalae</taxon>
        <taxon>rosids</taxon>
        <taxon>malvids</taxon>
        <taxon>Malvales</taxon>
        <taxon>Malvaceae</taxon>
        <taxon>Malvoideae</taxon>
        <taxon>Gossypium</taxon>
    </lineage>
</organism>
<dbReference type="PANTHER" id="PTHR31218">
    <property type="entry name" value="WAT1-RELATED PROTEIN"/>
    <property type="match status" value="1"/>
</dbReference>
<sequence>MGGQTPYAALRNMFNKVKPYLSMVSLQFGYAGMFIISMVSLKHGMSNFILATYRHLAAIITIAPFAFLLERKIRPKMTLPIFLMIVILGFLEPMLDQNLYFLGMKYTSAITTYASAFLKIIPAVTFIMAMIFRLEKINVKKIRSMAKIIGTAITVMGAMVMTLYKGPIIDFKYPAELSLTAWICYMGMLEGAGVSLVMASDLSAWKIGWDSRLLPTTYSLIVCSGIMFYVQGFVIRERGPVFVTFFSPLCMIITAALGTIILAEKIHLGSILGAIIIVLGLYTVVWGKSKDGKNIETDEKSNGLQELAVTNNAKAISVDVGIGGAEKIVNIPTSKNPF</sequence>
<dbReference type="AlphaFoldDB" id="A0A5D2RTP7"/>